<organism evidence="2 3">
    <name type="scientific">Lysinibacillus sphaericus</name>
    <name type="common">Bacillus sphaericus</name>
    <dbReference type="NCBI Taxonomy" id="1421"/>
    <lineage>
        <taxon>Bacteria</taxon>
        <taxon>Bacillati</taxon>
        <taxon>Bacillota</taxon>
        <taxon>Bacilli</taxon>
        <taxon>Bacillales</taxon>
        <taxon>Bacillaceae</taxon>
        <taxon>Lysinibacillus</taxon>
    </lineage>
</organism>
<dbReference type="Gene3D" id="3.30.1230.10">
    <property type="entry name" value="YlxR-like"/>
    <property type="match status" value="1"/>
</dbReference>
<dbReference type="PANTHER" id="PTHR34215:SF1">
    <property type="entry name" value="YLXR DOMAIN-CONTAINING PROTEIN"/>
    <property type="match status" value="1"/>
</dbReference>
<name>A0AAJ4ZT73_LYSSH</name>
<dbReference type="Proteomes" id="UP000255295">
    <property type="component" value="Unassembled WGS sequence"/>
</dbReference>
<dbReference type="AlphaFoldDB" id="A0AAJ4ZT73"/>
<accession>A0AAJ4ZT73</accession>
<reference evidence="2 3" key="1">
    <citation type="submission" date="2018-06" db="EMBL/GenBank/DDBJ databases">
        <authorList>
            <consortium name="Pathogen Informatics"/>
            <person name="Doyle S."/>
        </authorList>
    </citation>
    <scope>NUCLEOTIDE SEQUENCE [LARGE SCALE GENOMIC DNA]</scope>
    <source>
        <strain evidence="2 3">NCTC10338</strain>
    </source>
</reference>
<gene>
    <name evidence="2" type="primary">ylxR</name>
    <name evidence="2" type="ORF">NCTC10338_01159</name>
</gene>
<dbReference type="CDD" id="cd00279">
    <property type="entry name" value="YlxR"/>
    <property type="match status" value="1"/>
</dbReference>
<sequence length="130" mass="14506">MLRDGIVLRNVQITKFYLCVLVMAGPPLTKLQRGKVILMAVNKKVPLRKCVATGEMLPKKAMIRVVRSKEGEVSVDVSGKKPGRGAYVSKSEQAVDIARKKNVLGHQLDAKIPEEIYEELLLLIRREAIL</sequence>
<dbReference type="Pfam" id="PF04296">
    <property type="entry name" value="YlxR"/>
    <property type="match status" value="1"/>
</dbReference>
<protein>
    <submittedName>
        <fullName evidence="2">RNA binding protein</fullName>
    </submittedName>
</protein>
<evidence type="ECO:0000313" key="2">
    <source>
        <dbReference type="EMBL" id="SUV16085.1"/>
    </source>
</evidence>
<dbReference type="InterPro" id="IPR007393">
    <property type="entry name" value="YlxR_dom"/>
</dbReference>
<evidence type="ECO:0000259" key="1">
    <source>
        <dbReference type="Pfam" id="PF04296"/>
    </source>
</evidence>
<dbReference type="SUPFAM" id="SSF64376">
    <property type="entry name" value="YlxR-like"/>
    <property type="match status" value="1"/>
</dbReference>
<dbReference type="PANTHER" id="PTHR34215">
    <property type="entry name" value="BLL0784 PROTEIN"/>
    <property type="match status" value="1"/>
</dbReference>
<evidence type="ECO:0000313" key="3">
    <source>
        <dbReference type="Proteomes" id="UP000255295"/>
    </source>
</evidence>
<proteinExistence type="predicted"/>
<dbReference type="InterPro" id="IPR037465">
    <property type="entry name" value="YlxR"/>
</dbReference>
<dbReference type="NCBIfam" id="NF047356">
    <property type="entry name" value="RNA_bind_RnpM"/>
    <property type="match status" value="1"/>
</dbReference>
<feature type="domain" description="YlxR" evidence="1">
    <location>
        <begin position="48"/>
        <end position="120"/>
    </location>
</feature>
<comment type="caution">
    <text evidence="2">The sequence shown here is derived from an EMBL/GenBank/DDBJ whole genome shotgun (WGS) entry which is preliminary data.</text>
</comment>
<dbReference type="EMBL" id="UFSZ01000001">
    <property type="protein sequence ID" value="SUV16085.1"/>
    <property type="molecule type" value="Genomic_DNA"/>
</dbReference>
<dbReference type="InterPro" id="IPR035931">
    <property type="entry name" value="YlxR-like_sf"/>
</dbReference>